<reference evidence="1" key="1">
    <citation type="journal article" date="2020" name="Stud. Mycol.">
        <title>101 Dothideomycetes genomes: a test case for predicting lifestyles and emergence of pathogens.</title>
        <authorList>
            <person name="Haridas S."/>
            <person name="Albert R."/>
            <person name="Binder M."/>
            <person name="Bloem J."/>
            <person name="Labutti K."/>
            <person name="Salamov A."/>
            <person name="Andreopoulos B."/>
            <person name="Baker S."/>
            <person name="Barry K."/>
            <person name="Bills G."/>
            <person name="Bluhm B."/>
            <person name="Cannon C."/>
            <person name="Castanera R."/>
            <person name="Culley D."/>
            <person name="Daum C."/>
            <person name="Ezra D."/>
            <person name="Gonzalez J."/>
            <person name="Henrissat B."/>
            <person name="Kuo A."/>
            <person name="Liang C."/>
            <person name="Lipzen A."/>
            <person name="Lutzoni F."/>
            <person name="Magnuson J."/>
            <person name="Mondo S."/>
            <person name="Nolan M."/>
            <person name="Ohm R."/>
            <person name="Pangilinan J."/>
            <person name="Park H.-J."/>
            <person name="Ramirez L."/>
            <person name="Alfaro M."/>
            <person name="Sun H."/>
            <person name="Tritt A."/>
            <person name="Yoshinaga Y."/>
            <person name="Zwiers L.-H."/>
            <person name="Turgeon B."/>
            <person name="Goodwin S."/>
            <person name="Spatafora J."/>
            <person name="Crous P."/>
            <person name="Grigoriev I."/>
        </authorList>
    </citation>
    <scope>NUCLEOTIDE SEQUENCE</scope>
    <source>
        <strain evidence="1">CBS 122368</strain>
    </source>
</reference>
<dbReference type="RefSeq" id="XP_033682301.1">
    <property type="nucleotide sequence ID" value="XM_033833501.1"/>
</dbReference>
<evidence type="ECO:0000313" key="2">
    <source>
        <dbReference type="Proteomes" id="UP000800094"/>
    </source>
</evidence>
<dbReference type="AlphaFoldDB" id="A0A6A6IAQ6"/>
<evidence type="ECO:0008006" key="3">
    <source>
        <dbReference type="Google" id="ProtNLM"/>
    </source>
</evidence>
<organism evidence="1 2">
    <name type="scientific">Trematosphaeria pertusa</name>
    <dbReference type="NCBI Taxonomy" id="390896"/>
    <lineage>
        <taxon>Eukaryota</taxon>
        <taxon>Fungi</taxon>
        <taxon>Dikarya</taxon>
        <taxon>Ascomycota</taxon>
        <taxon>Pezizomycotina</taxon>
        <taxon>Dothideomycetes</taxon>
        <taxon>Pleosporomycetidae</taxon>
        <taxon>Pleosporales</taxon>
        <taxon>Massarineae</taxon>
        <taxon>Trematosphaeriaceae</taxon>
        <taxon>Trematosphaeria</taxon>
    </lineage>
</organism>
<dbReference type="OrthoDB" id="5422579at2759"/>
<protein>
    <recommendedName>
        <fullName evidence="3">F-box domain-containing protein</fullName>
    </recommendedName>
</protein>
<evidence type="ECO:0000313" key="1">
    <source>
        <dbReference type="EMBL" id="KAF2247297.1"/>
    </source>
</evidence>
<dbReference type="Proteomes" id="UP000800094">
    <property type="component" value="Unassembled WGS sequence"/>
</dbReference>
<accession>A0A6A6IAQ6</accession>
<keyword evidence="2" id="KW-1185">Reference proteome</keyword>
<proteinExistence type="predicted"/>
<dbReference type="GeneID" id="54586831"/>
<name>A0A6A6IAQ6_9PLEO</name>
<gene>
    <name evidence="1" type="ORF">BU26DRAFT_566281</name>
</gene>
<sequence>MERLTTELHHEVCKYLPYQDLPNYRLVNKTTATIGASSLFRQLVFHASTTSFNRILAAAAHPVLRKHVKSLFWDANLWNIGVTSFMQWNEFMLERDLDGNQSATVEDAIAKQLNTQVRQVKEQHITDVRFELRRHFLLYQQDRQIEKWVLRHRLDVGHLRDTFRRFSNLEELHVVNGVFHLSDGAITKKWDEYGAPVLPEPSEQWLLARGEGVFQ</sequence>
<dbReference type="EMBL" id="ML987197">
    <property type="protein sequence ID" value="KAF2247297.1"/>
    <property type="molecule type" value="Genomic_DNA"/>
</dbReference>